<keyword evidence="3" id="KW-0804">Transcription</keyword>
<dbReference type="InterPro" id="IPR009057">
    <property type="entry name" value="Homeodomain-like_sf"/>
</dbReference>
<dbReference type="RefSeq" id="WP_074609088.1">
    <property type="nucleotide sequence ID" value="NZ_FNGY01000006.1"/>
</dbReference>
<dbReference type="STRING" id="430522.BFS30_25605"/>
<dbReference type="EMBL" id="FNGY01000006">
    <property type="protein sequence ID" value="SDN04962.1"/>
    <property type="molecule type" value="Genomic_DNA"/>
</dbReference>
<dbReference type="InterPro" id="IPR018060">
    <property type="entry name" value="HTH_AraC"/>
</dbReference>
<reference evidence="6" key="1">
    <citation type="submission" date="2016-10" db="EMBL/GenBank/DDBJ databases">
        <authorList>
            <person name="Varghese N."/>
            <person name="Submissions S."/>
        </authorList>
    </citation>
    <scope>NUCLEOTIDE SEQUENCE [LARGE SCALE GENOMIC DNA]</scope>
    <source>
        <strain evidence="6">DSM 19110</strain>
    </source>
</reference>
<dbReference type="Pfam" id="PF12833">
    <property type="entry name" value="HTH_18"/>
    <property type="match status" value="1"/>
</dbReference>
<dbReference type="InterPro" id="IPR018062">
    <property type="entry name" value="HTH_AraC-typ_CS"/>
</dbReference>
<dbReference type="PROSITE" id="PS01124">
    <property type="entry name" value="HTH_ARAC_FAMILY_2"/>
    <property type="match status" value="1"/>
</dbReference>
<evidence type="ECO:0000259" key="4">
    <source>
        <dbReference type="PROSITE" id="PS01124"/>
    </source>
</evidence>
<dbReference type="GO" id="GO:0043565">
    <property type="term" value="F:sequence-specific DNA binding"/>
    <property type="evidence" value="ECO:0007669"/>
    <property type="project" value="InterPro"/>
</dbReference>
<keyword evidence="2 5" id="KW-0238">DNA-binding</keyword>
<protein>
    <submittedName>
        <fullName evidence="5">AraC-type DNA-binding protein</fullName>
    </submittedName>
</protein>
<dbReference type="OrthoDB" id="9816011at2"/>
<dbReference type="Gene3D" id="1.10.10.60">
    <property type="entry name" value="Homeodomain-like"/>
    <property type="match status" value="2"/>
</dbReference>
<dbReference type="Proteomes" id="UP000183200">
    <property type="component" value="Unassembled WGS sequence"/>
</dbReference>
<accession>A0A1G9Y717</accession>
<evidence type="ECO:0000256" key="2">
    <source>
        <dbReference type="ARBA" id="ARBA00023125"/>
    </source>
</evidence>
<dbReference type="PANTHER" id="PTHR43280">
    <property type="entry name" value="ARAC-FAMILY TRANSCRIPTIONAL REGULATOR"/>
    <property type="match status" value="1"/>
</dbReference>
<evidence type="ECO:0000256" key="1">
    <source>
        <dbReference type="ARBA" id="ARBA00023015"/>
    </source>
</evidence>
<dbReference type="PANTHER" id="PTHR43280:SF28">
    <property type="entry name" value="HTH-TYPE TRANSCRIPTIONAL ACTIVATOR RHAS"/>
    <property type="match status" value="1"/>
</dbReference>
<evidence type="ECO:0000313" key="5">
    <source>
        <dbReference type="EMBL" id="SDN04962.1"/>
    </source>
</evidence>
<dbReference type="SMART" id="SM00342">
    <property type="entry name" value="HTH_ARAC"/>
    <property type="match status" value="1"/>
</dbReference>
<sequence length="152" mass="17626">MTTDQYPKVYLYRRIVQAKLFIDNHYADKIDLNSISDEAYFSKFHFIRLFKSAYGKTPHQYLKYVRIEKAKELLKNNITVSEACFLVGFDSLSSFSGLFSKVVGQSPSGYLKHQQEIQKKISMTPLAFVPSCYAYQHGWLDAKNSNFEEPDI</sequence>
<dbReference type="GO" id="GO:0003700">
    <property type="term" value="F:DNA-binding transcription factor activity"/>
    <property type="evidence" value="ECO:0007669"/>
    <property type="project" value="InterPro"/>
</dbReference>
<organism evidence="5 6">
    <name type="scientific">Pedobacter steynii</name>
    <dbReference type="NCBI Taxonomy" id="430522"/>
    <lineage>
        <taxon>Bacteria</taxon>
        <taxon>Pseudomonadati</taxon>
        <taxon>Bacteroidota</taxon>
        <taxon>Sphingobacteriia</taxon>
        <taxon>Sphingobacteriales</taxon>
        <taxon>Sphingobacteriaceae</taxon>
        <taxon>Pedobacter</taxon>
    </lineage>
</organism>
<proteinExistence type="predicted"/>
<dbReference type="AlphaFoldDB" id="A0A1G9Y717"/>
<evidence type="ECO:0000313" key="6">
    <source>
        <dbReference type="Proteomes" id="UP000183200"/>
    </source>
</evidence>
<gene>
    <name evidence="5" type="ORF">SAMN05421820_10624</name>
</gene>
<name>A0A1G9Y717_9SPHI</name>
<keyword evidence="1" id="KW-0805">Transcription regulation</keyword>
<dbReference type="SUPFAM" id="SSF46689">
    <property type="entry name" value="Homeodomain-like"/>
    <property type="match status" value="2"/>
</dbReference>
<evidence type="ECO:0000256" key="3">
    <source>
        <dbReference type="ARBA" id="ARBA00023163"/>
    </source>
</evidence>
<keyword evidence="6" id="KW-1185">Reference proteome</keyword>
<feature type="domain" description="HTH araC/xylS-type" evidence="4">
    <location>
        <begin position="16"/>
        <end position="113"/>
    </location>
</feature>
<dbReference type="PROSITE" id="PS00041">
    <property type="entry name" value="HTH_ARAC_FAMILY_1"/>
    <property type="match status" value="1"/>
</dbReference>